<feature type="transmembrane region" description="Helical" evidence="1">
    <location>
        <begin position="43"/>
        <end position="63"/>
    </location>
</feature>
<keyword evidence="1" id="KW-0812">Transmembrane</keyword>
<feature type="transmembrane region" description="Helical" evidence="1">
    <location>
        <begin position="12"/>
        <end position="37"/>
    </location>
</feature>
<feature type="transmembrane region" description="Helical" evidence="1">
    <location>
        <begin position="84"/>
        <end position="106"/>
    </location>
</feature>
<evidence type="ECO:0000256" key="1">
    <source>
        <dbReference type="SAM" id="Phobius"/>
    </source>
</evidence>
<dbReference type="EMBL" id="KI392502">
    <property type="protein sequence ID" value="ERN15556.1"/>
    <property type="molecule type" value="Genomic_DNA"/>
</dbReference>
<evidence type="ECO:0000313" key="2">
    <source>
        <dbReference type="EMBL" id="ERN15556.1"/>
    </source>
</evidence>
<keyword evidence="1" id="KW-1133">Transmembrane helix</keyword>
<gene>
    <name evidence="2" type="ORF">AMTR_s00048p00130800</name>
</gene>
<keyword evidence="3" id="KW-1185">Reference proteome</keyword>
<dbReference type="HOGENOM" id="CLU_1505459_0_0_1"/>
<dbReference type="Gramene" id="ERN15556">
    <property type="protein sequence ID" value="ERN15556"/>
    <property type="gene ID" value="AMTR_s00048p00130800"/>
</dbReference>
<organism evidence="2 3">
    <name type="scientific">Amborella trichopoda</name>
    <dbReference type="NCBI Taxonomy" id="13333"/>
    <lineage>
        <taxon>Eukaryota</taxon>
        <taxon>Viridiplantae</taxon>
        <taxon>Streptophyta</taxon>
        <taxon>Embryophyta</taxon>
        <taxon>Tracheophyta</taxon>
        <taxon>Spermatophyta</taxon>
        <taxon>Magnoliopsida</taxon>
        <taxon>Amborellales</taxon>
        <taxon>Amborellaceae</taxon>
        <taxon>Amborella</taxon>
    </lineage>
</organism>
<reference evidence="3" key="1">
    <citation type="journal article" date="2013" name="Science">
        <title>The Amborella genome and the evolution of flowering plants.</title>
        <authorList>
            <consortium name="Amborella Genome Project"/>
        </authorList>
    </citation>
    <scope>NUCLEOTIDE SEQUENCE [LARGE SCALE GENOMIC DNA]</scope>
</reference>
<keyword evidence="1" id="KW-0472">Membrane</keyword>
<evidence type="ECO:0000313" key="3">
    <source>
        <dbReference type="Proteomes" id="UP000017836"/>
    </source>
</evidence>
<feature type="transmembrane region" description="Helical" evidence="1">
    <location>
        <begin position="126"/>
        <end position="145"/>
    </location>
</feature>
<sequence length="179" mass="20524">MSIVAVKKQLLMRVLMVIMWISMHFTANAFFIGMLVSNYDDNAANIIVQFSCLFFNGGMLLIICTKLLRLSISWWRKGPLTKRVLVVLMWAFAYLPLSSILLSAVFNLSVYSLYPYYSLFSPATMVFNVVLVVPVIIGFFIFSYLRKVVLVKRKRENVEKEDRFGRGIEPDIESGKGKD</sequence>
<dbReference type="Proteomes" id="UP000017836">
    <property type="component" value="Unassembled WGS sequence"/>
</dbReference>
<name>U5CQU8_AMBTC</name>
<proteinExistence type="predicted"/>
<dbReference type="AlphaFoldDB" id="U5CQU8"/>
<protein>
    <submittedName>
        <fullName evidence="2">Uncharacterized protein</fullName>
    </submittedName>
</protein>
<accession>U5CQU8</accession>